<dbReference type="InterPro" id="IPR043502">
    <property type="entry name" value="DNA/RNA_pol_sf"/>
</dbReference>
<feature type="domain" description="Reverse transcriptase Ty1/copia-type" evidence="2">
    <location>
        <begin position="668"/>
        <end position="786"/>
    </location>
</feature>
<reference evidence="3 4" key="1">
    <citation type="submission" date="2015-01" db="EMBL/GenBank/DDBJ databases">
        <title>Evolution of Trichinella species and genotypes.</title>
        <authorList>
            <person name="Korhonen P.K."/>
            <person name="Edoardo P."/>
            <person name="Giuseppe L.R."/>
            <person name="Gasser R.B."/>
        </authorList>
    </citation>
    <scope>NUCLEOTIDE SEQUENCE [LARGE SCALE GENOMIC DNA]</scope>
    <source>
        <strain evidence="3">ISS176</strain>
    </source>
</reference>
<feature type="region of interest" description="Disordered" evidence="1">
    <location>
        <begin position="432"/>
        <end position="457"/>
    </location>
</feature>
<dbReference type="SUPFAM" id="SSF56672">
    <property type="entry name" value="DNA/RNA polymerases"/>
    <property type="match status" value="1"/>
</dbReference>
<name>A0A0V1KC64_TRIPS</name>
<comment type="caution">
    <text evidence="3">The sequence shown here is derived from an EMBL/GenBank/DDBJ whole genome shotgun (WGS) entry which is preliminary data.</text>
</comment>
<dbReference type="Pfam" id="PF07727">
    <property type="entry name" value="RVT_2"/>
    <property type="match status" value="2"/>
</dbReference>
<organism evidence="3 4">
    <name type="scientific">Trichinella pseudospiralis</name>
    <name type="common">Parasitic roundworm</name>
    <dbReference type="NCBI Taxonomy" id="6337"/>
    <lineage>
        <taxon>Eukaryota</taxon>
        <taxon>Metazoa</taxon>
        <taxon>Ecdysozoa</taxon>
        <taxon>Nematoda</taxon>
        <taxon>Enoplea</taxon>
        <taxon>Dorylaimia</taxon>
        <taxon>Trichinellida</taxon>
        <taxon>Trichinellidae</taxon>
        <taxon>Trichinella</taxon>
    </lineage>
</organism>
<evidence type="ECO:0000259" key="2">
    <source>
        <dbReference type="Pfam" id="PF07727"/>
    </source>
</evidence>
<dbReference type="PANTHER" id="PTHR11439">
    <property type="entry name" value="GAG-POL-RELATED RETROTRANSPOSON"/>
    <property type="match status" value="1"/>
</dbReference>
<accession>A0A0V1KC64</accession>
<feature type="compositionally biased region" description="Polar residues" evidence="1">
    <location>
        <begin position="514"/>
        <end position="529"/>
    </location>
</feature>
<sequence length="982" mass="111062">MKTHFLPTNKTLALKILPRETIPDVQYQVVCTSELLLVAAFKTLQINGQALQAQLALRKPTILASAVGGLPESKHSDGTNYSEWKFAMKNYLLDAGLWHCVENENVNHELDQRALAKINLSIKPCAIGDVRKAMTAKQAWEKLRCAYEDIGLVRRIGLYSSLFKTRFEECGSMTAYIDRITGIADQLESIGKPLDNETKITVKFVKGLLLQNNVQQLVSPLPKDENCAFVSQSAKEKVKRWWPTEQTGKAPELALNLLSVSRIAAQRKTLIFDENSCRIVDLAIEVPRQHILGTATQSVAPSTRAFKSWINELLQDGQGTGIPSDAITKTDCVTCLKGKQCRLPFPKSATKRSKEVLELKSFVYFLKHKNEVLLKFKDFVVMVEKQTSKRMKCLRTDNGVTWREQHVRGISDEKRHSSRTCQLEPRFVGRGCGHSQLPTKQMPHKQMRKVTPEEAWSDKWDPKSEERIFVGYCETSKDIVLWTKNEEDASKEESTNSLMNPDVGEEAVIVWTSQDSDSTEMNPNPSVSPKAQVREQSDPISYEEAVNRPDAKEWLKAINEELASHRENQSWEPAVLPPHKKVIKSKWVFKTKYKEDGTIEKRKARLVARGYSQLQGIDYEGTFAPTLGYSSLRYLLSLAAKNNLEVDQMDVVTAFLNLSLNEEIYMEASRAWYGELDDTLRSFGLNRLKKEPCIYFLRKNKIFLAVGVYVDDLLILSNNESAKNELKIALCKRFKIKDLGKAHWCLGIRIVQDVENGTQSIDQEQYIEEMLHRFKMSDCKGVKTPLDPNQVLSKAMMPRSDEETKQMHAVPYRVAVGCLVYLSQSCRPDICHTVGIYTETAKLVYRRTENALTVYSDSDWGNDRDDRRSISGCVVCHSGAAIAWTSKKHRTLRSLQSELEKESSKPTLLCDNSGAVSISTGQSSSARTRHIDIRYHFVKEKIQEGKIEMRQIPSADNAANMFTKALTPSRLAACVKLIGMAA</sequence>
<dbReference type="EMBL" id="JYDV01000005">
    <property type="protein sequence ID" value="KRZ44810.1"/>
    <property type="molecule type" value="Genomic_DNA"/>
</dbReference>
<protein>
    <submittedName>
        <fullName evidence="3">Retrovirus-related Pol polyprotein from transposon TNT 1-94</fullName>
    </submittedName>
</protein>
<evidence type="ECO:0000313" key="3">
    <source>
        <dbReference type="EMBL" id="KRZ44810.1"/>
    </source>
</evidence>
<feature type="region of interest" description="Disordered" evidence="1">
    <location>
        <begin position="514"/>
        <end position="538"/>
    </location>
</feature>
<dbReference type="Proteomes" id="UP000054826">
    <property type="component" value="Unassembled WGS sequence"/>
</dbReference>
<evidence type="ECO:0000313" key="4">
    <source>
        <dbReference type="Proteomes" id="UP000054826"/>
    </source>
</evidence>
<feature type="domain" description="Reverse transcriptase Ty1/copia-type" evidence="2">
    <location>
        <begin position="568"/>
        <end position="667"/>
    </location>
</feature>
<dbReference type="InterPro" id="IPR013103">
    <property type="entry name" value="RVT_2"/>
</dbReference>
<evidence type="ECO:0000256" key="1">
    <source>
        <dbReference type="SAM" id="MobiDB-lite"/>
    </source>
</evidence>
<proteinExistence type="predicted"/>
<dbReference type="CDD" id="cd09272">
    <property type="entry name" value="RNase_HI_RT_Ty1"/>
    <property type="match status" value="1"/>
</dbReference>
<dbReference type="Pfam" id="PF14223">
    <property type="entry name" value="Retrotran_gag_2"/>
    <property type="match status" value="1"/>
</dbReference>
<gene>
    <name evidence="3" type="ORF">T4C_6130</name>
</gene>
<dbReference type="AlphaFoldDB" id="A0A0V1KC64"/>
<dbReference type="PANTHER" id="PTHR11439:SF483">
    <property type="entry name" value="PEPTIDE SYNTHASE GLIP-LIKE, PUTATIVE (AFU_ORTHOLOGUE AFUA_3G12920)-RELATED"/>
    <property type="match status" value="1"/>
</dbReference>